<dbReference type="InterPro" id="IPR010312">
    <property type="entry name" value="Transc_reg_CodY_N"/>
</dbReference>
<dbReference type="PANTHER" id="PTHR40062:SF1">
    <property type="entry name" value="GLOBAL TRANSCRIPTIONAL REGULATOR CODY"/>
    <property type="match status" value="1"/>
</dbReference>
<dbReference type="InterPro" id="IPR013198">
    <property type="entry name" value="GTP_trans_reg_CodY_C"/>
</dbReference>
<keyword evidence="1 7" id="KW-0963">Cytoplasm</keyword>
<protein>
    <recommendedName>
        <fullName evidence="6 7">Global transcriptional regulator CodY</fullName>
    </recommendedName>
</protein>
<keyword evidence="2 7" id="KW-0678">Repressor</keyword>
<keyword evidence="5 7" id="KW-0804">Transcription</keyword>
<dbReference type="NCBIfam" id="TIGR02787">
    <property type="entry name" value="codY_Gpos"/>
    <property type="match status" value="1"/>
</dbReference>
<dbReference type="InterPro" id="IPR014154">
    <property type="entry name" value="CodY"/>
</dbReference>
<evidence type="ECO:0000256" key="2">
    <source>
        <dbReference type="ARBA" id="ARBA00022491"/>
    </source>
</evidence>
<dbReference type="NCBIfam" id="NF003170">
    <property type="entry name" value="PRK04158.1"/>
    <property type="match status" value="1"/>
</dbReference>
<name>A0A366HZU6_9FIRM</name>
<proteinExistence type="inferred from homology"/>
<dbReference type="InterPro" id="IPR036390">
    <property type="entry name" value="WH_DNA-bd_sf"/>
</dbReference>
<evidence type="ECO:0000259" key="9">
    <source>
        <dbReference type="Pfam" id="PF08222"/>
    </source>
</evidence>
<dbReference type="GO" id="GO:0045892">
    <property type="term" value="P:negative regulation of DNA-templated transcription"/>
    <property type="evidence" value="ECO:0007669"/>
    <property type="project" value="UniProtKB-UniRule"/>
</dbReference>
<dbReference type="GO" id="GO:0005525">
    <property type="term" value="F:GTP binding"/>
    <property type="evidence" value="ECO:0007669"/>
    <property type="project" value="InterPro"/>
</dbReference>
<dbReference type="Proteomes" id="UP000253490">
    <property type="component" value="Unassembled WGS sequence"/>
</dbReference>
<dbReference type="Pfam" id="PF06018">
    <property type="entry name" value="CodY"/>
    <property type="match status" value="1"/>
</dbReference>
<gene>
    <name evidence="7" type="primary">codY</name>
    <name evidence="10" type="ORF">DES36_11755</name>
</gene>
<dbReference type="FunFam" id="1.10.10.10:FF:000034">
    <property type="entry name" value="GTP-sensing transcriptional pleiotropic repressor CodY"/>
    <property type="match status" value="1"/>
</dbReference>
<feature type="domain" description="Global transcriptional regulator CodY C-terminal" evidence="9">
    <location>
        <begin position="203"/>
        <end position="259"/>
    </location>
</feature>
<keyword evidence="11" id="KW-1185">Reference proteome</keyword>
<comment type="caution">
    <text evidence="10">The sequence shown here is derived from an EMBL/GenBank/DDBJ whole genome shotgun (WGS) entry which is preliminary data.</text>
</comment>
<feature type="domain" description="Global transcriptional regulator CodY N-terminal" evidence="8">
    <location>
        <begin position="3"/>
        <end position="183"/>
    </location>
</feature>
<evidence type="ECO:0000256" key="3">
    <source>
        <dbReference type="ARBA" id="ARBA00023015"/>
    </source>
</evidence>
<comment type="function">
    <text evidence="7">DNA-binding global transcriptional regulator which is involved in the adaptive response to starvation and acts by directly or indirectly controlling the expression of numerous genes in response to nutrient availability. During rapid exponential growth, CodY is highly active and represses genes whose products allow adaptation to nutrient depletion.</text>
</comment>
<evidence type="ECO:0000313" key="11">
    <source>
        <dbReference type="Proteomes" id="UP000253490"/>
    </source>
</evidence>
<dbReference type="OrthoDB" id="2056at2"/>
<dbReference type="Gene3D" id="1.10.10.10">
    <property type="entry name" value="Winged helix-like DNA-binding domain superfamily/Winged helix DNA-binding domain"/>
    <property type="match status" value="1"/>
</dbReference>
<dbReference type="PIRSF" id="PIRSF011572">
    <property type="entry name" value="GTP_sensing_CodY"/>
    <property type="match status" value="1"/>
</dbReference>
<evidence type="ECO:0000313" key="10">
    <source>
        <dbReference type="EMBL" id="RBP59960.1"/>
    </source>
</evidence>
<dbReference type="RefSeq" id="WP_113921415.1">
    <property type="nucleotide sequence ID" value="NZ_QNRX01000017.1"/>
</dbReference>
<dbReference type="GO" id="GO:0003700">
    <property type="term" value="F:DNA-binding transcription factor activity"/>
    <property type="evidence" value="ECO:0007669"/>
    <property type="project" value="InterPro"/>
</dbReference>
<organism evidence="10 11">
    <name type="scientific">Alkalibaculum bacchi</name>
    <dbReference type="NCBI Taxonomy" id="645887"/>
    <lineage>
        <taxon>Bacteria</taxon>
        <taxon>Bacillati</taxon>
        <taxon>Bacillota</taxon>
        <taxon>Clostridia</taxon>
        <taxon>Eubacteriales</taxon>
        <taxon>Eubacteriaceae</taxon>
        <taxon>Alkalibaculum</taxon>
    </lineage>
</organism>
<reference evidence="10 11" key="1">
    <citation type="submission" date="2018-06" db="EMBL/GenBank/DDBJ databases">
        <title>Genomic Encyclopedia of Type Strains, Phase IV (KMG-IV): sequencing the most valuable type-strain genomes for metagenomic binning, comparative biology and taxonomic classification.</title>
        <authorList>
            <person name="Goeker M."/>
        </authorList>
    </citation>
    <scope>NUCLEOTIDE SEQUENCE [LARGE SCALE GENOMIC DNA]</scope>
    <source>
        <strain evidence="10 11">DSM 22112</strain>
    </source>
</reference>
<dbReference type="GO" id="GO:0005737">
    <property type="term" value="C:cytoplasm"/>
    <property type="evidence" value="ECO:0007669"/>
    <property type="project" value="UniProtKB-SubCell"/>
</dbReference>
<accession>A0A366HZU6</accession>
<dbReference type="GO" id="GO:0003677">
    <property type="term" value="F:DNA binding"/>
    <property type="evidence" value="ECO:0007669"/>
    <property type="project" value="UniProtKB-UniRule"/>
</dbReference>
<feature type="DNA-binding region" description="H-T-H motif" evidence="7">
    <location>
        <begin position="208"/>
        <end position="227"/>
    </location>
</feature>
<evidence type="ECO:0000256" key="6">
    <source>
        <dbReference type="ARBA" id="ARBA00034538"/>
    </source>
</evidence>
<sequence>MQNLLDKIRKVNKVLQYSISDDVETFSKISEVLSEVMSCNVYIADENGKLLGYAFTELFTCQLNVSTLEAKGTMFPQSFTKIINSFVETSANIKEIDPICVYNSSINCPFEGDRYSTYVPINASGSRLGTLVLAKFKNSFSEEDLILAEVSATVVGLEMLGIKNRALEREAHHKNVVQMAISTLSYSELEAMIHIFKELNGNEGMLVASKVADRVGITRSVIVNALRKLESAGVIQTRSLGMKGTYIKILNDKLLEGLEKAHD</sequence>
<evidence type="ECO:0000256" key="1">
    <source>
        <dbReference type="ARBA" id="ARBA00022490"/>
    </source>
</evidence>
<dbReference type="EMBL" id="QNRX01000017">
    <property type="protein sequence ID" value="RBP59960.1"/>
    <property type="molecule type" value="Genomic_DNA"/>
</dbReference>
<dbReference type="PANTHER" id="PTHR40062">
    <property type="entry name" value="GTP-SENSING TRANSCRIPTIONAL PLEIOTROPIC REPRESSOR CODY"/>
    <property type="match status" value="1"/>
</dbReference>
<comment type="subcellular location">
    <subcellularLocation>
        <location evidence="7">Cytoplasm</location>
    </subcellularLocation>
</comment>
<dbReference type="Pfam" id="PF08222">
    <property type="entry name" value="HTH_CodY"/>
    <property type="match status" value="1"/>
</dbReference>
<evidence type="ECO:0000256" key="4">
    <source>
        <dbReference type="ARBA" id="ARBA00023125"/>
    </source>
</evidence>
<feature type="region of interest" description="GAF domain" evidence="7">
    <location>
        <begin position="1"/>
        <end position="160"/>
    </location>
</feature>
<dbReference type="InterPro" id="IPR029016">
    <property type="entry name" value="GAF-like_dom_sf"/>
</dbReference>
<dbReference type="AlphaFoldDB" id="A0A366HZU6"/>
<dbReference type="HAMAP" id="MF_00621">
    <property type="entry name" value="HTH_type_CodY"/>
    <property type="match status" value="1"/>
</dbReference>
<dbReference type="Gene3D" id="3.30.450.40">
    <property type="match status" value="1"/>
</dbReference>
<dbReference type="InterPro" id="IPR036388">
    <property type="entry name" value="WH-like_DNA-bd_sf"/>
</dbReference>
<keyword evidence="4 7" id="KW-0238">DNA-binding</keyword>
<evidence type="ECO:0000259" key="8">
    <source>
        <dbReference type="Pfam" id="PF06018"/>
    </source>
</evidence>
<evidence type="ECO:0000256" key="5">
    <source>
        <dbReference type="ARBA" id="ARBA00023163"/>
    </source>
</evidence>
<comment type="similarity">
    <text evidence="7">Belongs to the CodY family.</text>
</comment>
<evidence type="ECO:0000256" key="7">
    <source>
        <dbReference type="HAMAP-Rule" id="MF_00621"/>
    </source>
</evidence>
<dbReference type="SUPFAM" id="SSF46785">
    <property type="entry name" value="Winged helix' DNA-binding domain"/>
    <property type="match status" value="1"/>
</dbReference>
<keyword evidence="3 7" id="KW-0805">Transcription regulation</keyword>